<evidence type="ECO:0000313" key="1">
    <source>
        <dbReference type="EMBL" id="JAH83461.1"/>
    </source>
</evidence>
<organism evidence="1">
    <name type="scientific">Anguilla anguilla</name>
    <name type="common">European freshwater eel</name>
    <name type="synonym">Muraena anguilla</name>
    <dbReference type="NCBI Taxonomy" id="7936"/>
    <lineage>
        <taxon>Eukaryota</taxon>
        <taxon>Metazoa</taxon>
        <taxon>Chordata</taxon>
        <taxon>Craniata</taxon>
        <taxon>Vertebrata</taxon>
        <taxon>Euteleostomi</taxon>
        <taxon>Actinopterygii</taxon>
        <taxon>Neopterygii</taxon>
        <taxon>Teleostei</taxon>
        <taxon>Anguilliformes</taxon>
        <taxon>Anguillidae</taxon>
        <taxon>Anguilla</taxon>
    </lineage>
</organism>
<sequence>MTSSRIYRKSHKPSQKGLVNEFGINCLTQCPGPRLHICEQYPMLFELQAAIYVIKIVVITYQTISL</sequence>
<reference evidence="1" key="1">
    <citation type="submission" date="2014-11" db="EMBL/GenBank/DDBJ databases">
        <authorList>
            <person name="Amaro Gonzalez C."/>
        </authorList>
    </citation>
    <scope>NUCLEOTIDE SEQUENCE</scope>
</reference>
<accession>A0A0E9VZH8</accession>
<proteinExistence type="predicted"/>
<name>A0A0E9VZH8_ANGAN</name>
<protein>
    <submittedName>
        <fullName evidence="1">Uncharacterized protein</fullName>
    </submittedName>
</protein>
<dbReference type="AlphaFoldDB" id="A0A0E9VZH8"/>
<dbReference type="EMBL" id="GBXM01025116">
    <property type="protein sequence ID" value="JAH83461.1"/>
    <property type="molecule type" value="Transcribed_RNA"/>
</dbReference>
<reference evidence="1" key="2">
    <citation type="journal article" date="2015" name="Fish Shellfish Immunol.">
        <title>Early steps in the European eel (Anguilla anguilla)-Vibrio vulnificus interaction in the gills: Role of the RtxA13 toxin.</title>
        <authorList>
            <person name="Callol A."/>
            <person name="Pajuelo D."/>
            <person name="Ebbesson L."/>
            <person name="Teles M."/>
            <person name="MacKenzie S."/>
            <person name="Amaro C."/>
        </authorList>
    </citation>
    <scope>NUCLEOTIDE SEQUENCE</scope>
</reference>